<dbReference type="SUPFAM" id="SSF101936">
    <property type="entry name" value="DNA-binding pseudobarrel domain"/>
    <property type="match status" value="1"/>
</dbReference>
<dbReference type="InterPro" id="IPR015300">
    <property type="entry name" value="DNA-bd_pseudobarrel_sf"/>
</dbReference>
<dbReference type="InterPro" id="IPR001471">
    <property type="entry name" value="AP2/ERF_dom"/>
</dbReference>
<dbReference type="InterPro" id="IPR058353">
    <property type="entry name" value="DUF8040"/>
</dbReference>
<dbReference type="PROSITE" id="PS51032">
    <property type="entry name" value="AP2_ERF"/>
    <property type="match status" value="1"/>
</dbReference>
<evidence type="ECO:0000256" key="6">
    <source>
        <dbReference type="ARBA" id="ARBA00023015"/>
    </source>
</evidence>
<dbReference type="CDD" id="cd10017">
    <property type="entry name" value="B3_DNA"/>
    <property type="match status" value="1"/>
</dbReference>
<evidence type="ECO:0000256" key="3">
    <source>
        <dbReference type="ARBA" id="ARBA00009089"/>
    </source>
</evidence>
<dbReference type="GO" id="GO:0046872">
    <property type="term" value="F:metal ion binding"/>
    <property type="evidence" value="ECO:0007669"/>
    <property type="project" value="UniProtKB-KW"/>
</dbReference>
<dbReference type="SMART" id="SM01019">
    <property type="entry name" value="B3"/>
    <property type="match status" value="1"/>
</dbReference>
<evidence type="ECO:0000259" key="12">
    <source>
        <dbReference type="PROSITE" id="PS51032"/>
    </source>
</evidence>
<dbReference type="Pfam" id="PF26138">
    <property type="entry name" value="DUF8040"/>
    <property type="match status" value="1"/>
</dbReference>
<feature type="compositionally biased region" description="Polar residues" evidence="10">
    <location>
        <begin position="164"/>
        <end position="187"/>
    </location>
</feature>
<dbReference type="SMART" id="SM00380">
    <property type="entry name" value="AP2"/>
    <property type="match status" value="1"/>
</dbReference>
<dbReference type="InterPro" id="IPR016177">
    <property type="entry name" value="DNA-bd_dom_sf"/>
</dbReference>
<evidence type="ECO:0000256" key="10">
    <source>
        <dbReference type="SAM" id="MobiDB-lite"/>
    </source>
</evidence>
<dbReference type="Gene3D" id="3.30.730.10">
    <property type="entry name" value="AP2/ERF domain"/>
    <property type="match status" value="1"/>
</dbReference>
<keyword evidence="4" id="KW-0479">Metal-binding</keyword>
<dbReference type="Pfam" id="PF13359">
    <property type="entry name" value="DDE_Tnp_4"/>
    <property type="match status" value="1"/>
</dbReference>
<comment type="cofactor">
    <cofactor evidence="1">
        <name>a divalent metal cation</name>
        <dbReference type="ChEBI" id="CHEBI:60240"/>
    </cofactor>
</comment>
<comment type="caution">
    <text evidence="13">The sequence shown here is derived from an EMBL/GenBank/DDBJ whole genome shotgun (WGS) entry which is preliminary data.</text>
</comment>
<keyword evidence="7" id="KW-0238">DNA-binding</keyword>
<dbReference type="GO" id="GO:0005634">
    <property type="term" value="C:nucleus"/>
    <property type="evidence" value="ECO:0007669"/>
    <property type="project" value="UniProtKB-SubCell"/>
</dbReference>
<dbReference type="GO" id="GO:0003677">
    <property type="term" value="F:DNA binding"/>
    <property type="evidence" value="ECO:0007669"/>
    <property type="project" value="UniProtKB-KW"/>
</dbReference>
<dbReference type="GO" id="GO:0003700">
    <property type="term" value="F:DNA-binding transcription factor activity"/>
    <property type="evidence" value="ECO:0007669"/>
    <property type="project" value="InterPro"/>
</dbReference>
<name>A0AA38T490_9ASTR</name>
<feature type="region of interest" description="Disordered" evidence="10">
    <location>
        <begin position="784"/>
        <end position="810"/>
    </location>
</feature>
<evidence type="ECO:0000256" key="4">
    <source>
        <dbReference type="ARBA" id="ARBA00022723"/>
    </source>
</evidence>
<comment type="subcellular location">
    <subcellularLocation>
        <location evidence="2">Nucleus</location>
    </subcellularLocation>
</comment>
<comment type="similarity">
    <text evidence="3">Belongs to the AP2/ERF transcription factor family. RAV subfamily.</text>
</comment>
<reference evidence="13" key="1">
    <citation type="submission" date="2023-03" db="EMBL/GenBank/DDBJ databases">
        <title>Chromosome-scale reference genome and RAD-based genetic map of yellow starthistle (Centaurea solstitialis) reveal putative structural variation and QTLs associated with invader traits.</title>
        <authorList>
            <person name="Reatini B."/>
            <person name="Cang F.A."/>
            <person name="Jiang Q."/>
            <person name="Mckibben M.T.W."/>
            <person name="Barker M.S."/>
            <person name="Rieseberg L.H."/>
            <person name="Dlugosch K.M."/>
        </authorList>
    </citation>
    <scope>NUCLEOTIDE SEQUENCE</scope>
    <source>
        <strain evidence="13">CAN-66</strain>
        <tissue evidence="13">Leaf</tissue>
    </source>
</reference>
<keyword evidence="9" id="KW-0539">Nucleus</keyword>
<dbReference type="Proteomes" id="UP001172457">
    <property type="component" value="Chromosome 4"/>
</dbReference>
<gene>
    <name evidence="13" type="ORF">OSB04_018143</name>
</gene>
<keyword evidence="8" id="KW-0804">Transcription</keyword>
<dbReference type="InterPro" id="IPR044800">
    <property type="entry name" value="LEC2-like"/>
</dbReference>
<dbReference type="EMBL" id="JARYMX010000004">
    <property type="protein sequence ID" value="KAJ9554098.1"/>
    <property type="molecule type" value="Genomic_DNA"/>
</dbReference>
<dbReference type="InterPro" id="IPR003340">
    <property type="entry name" value="B3_DNA-bd"/>
</dbReference>
<dbReference type="PANTHER" id="PTHR31140">
    <property type="entry name" value="B3 DOMAIN-CONTAINING TRANSCRIPTION FACTOR ABI3"/>
    <property type="match status" value="1"/>
</dbReference>
<keyword evidence="14" id="KW-1185">Reference proteome</keyword>
<dbReference type="PANTHER" id="PTHR31140:SF112">
    <property type="entry name" value="ETHYLENE RESPONSE DNA BINDING FACTOR 3-RELATED"/>
    <property type="match status" value="1"/>
</dbReference>
<feature type="region of interest" description="Disordered" evidence="10">
    <location>
        <begin position="164"/>
        <end position="201"/>
    </location>
</feature>
<dbReference type="PROSITE" id="PS50863">
    <property type="entry name" value="B3"/>
    <property type="match status" value="1"/>
</dbReference>
<evidence type="ECO:0000256" key="7">
    <source>
        <dbReference type="ARBA" id="ARBA00023125"/>
    </source>
</evidence>
<dbReference type="InterPro" id="IPR036955">
    <property type="entry name" value="AP2/ERF_dom_sf"/>
</dbReference>
<evidence type="ECO:0000256" key="1">
    <source>
        <dbReference type="ARBA" id="ARBA00001968"/>
    </source>
</evidence>
<evidence type="ECO:0000256" key="5">
    <source>
        <dbReference type="ARBA" id="ARBA00022745"/>
    </source>
</evidence>
<sequence>MEKLGTKCQQKSMKNKYDAMKKDWRLWKYLKRGETGLGWNSTTGKLECSNEWWENKLKEKPEAKKFRFKGLSPLLEERWDHLFGDAVATGESCVAPSLTPEFVDQSVSQVEEIENREGGIQDKDGTSDAYNGCSQYSKRLEGLDYQEASFWEGFIEDVRGTIAPNSNLPNTIAPKSNPLKTSDQNPTKGVKRKRRESGGSAFLRQHLKKADERHSEIMDLFKQGTNSKKDELEMDDNQRNQLLLLLDLANLEEDVALSTYYYTRIHKRPCMTSTQTGHAWMEEILNGHPIRCVNAFRMSASLFMQLCKELQQKYGLMPSRKISVQEKVGIFLYTLALGLSNRDVSERFQHSGETISRAFHDVLESICGRSKGFMGLARDYIRPKDSTFQCIPSHIENDSRYMPYFKDCIGCIDGTHIDACIPIADQMRYRGRKGVPTFNVMAVCDFDMCFTFVSVGWEGSAHDTRVFIHAIETPSMNFPKPPEGKYYIVDKGYPDRKGYLAPYSRIRYHQSQFEHVLPTNAKEAFNRVHSSLRSCIERSFGVLKKRWKILSRMPRFSETIQIDVIMATFALHNYIRRNDAEDMVFNIVQQHQDYIPTEELDGETSINQGNMQGSNNEMREIRNNIANMIWDANNPKLFDTMDGSSTDDQSTTTETTSAVVVPVTTLPPLGSGGSVVLDSEVGLEAESRKLPSSRFKGVVPQPNGRWGAQIYEKHQRVWLGTFNEEHEAAKAYDTAVQRFRGRDAVTNFKPLPADTEEAALEAGFLNSHSKAEIVDMLRKHTYNDELEQSKRSSSSHRTRLSADGFGSVGHQPVNAREQLFEKTVTPSDVGKLNRLVIPKQHAEKHFPLQSGSTSKGVLLHFEDIGMKVWRFRYSYWNSSQSYVLTKGWSRFVKEKNLKAGDIVSFQRSTGPDKQLYIDWKVKTGSGNNNQKPVQPVQMFRLFGVNIFSANSTVDSSCNGKKRSNVEMELLGLENCKKQRIIDPL</sequence>
<evidence type="ECO:0000256" key="9">
    <source>
        <dbReference type="ARBA" id="ARBA00023242"/>
    </source>
</evidence>
<accession>A0AA38T490</accession>
<organism evidence="13 14">
    <name type="scientific">Centaurea solstitialis</name>
    <name type="common">yellow star-thistle</name>
    <dbReference type="NCBI Taxonomy" id="347529"/>
    <lineage>
        <taxon>Eukaryota</taxon>
        <taxon>Viridiplantae</taxon>
        <taxon>Streptophyta</taxon>
        <taxon>Embryophyta</taxon>
        <taxon>Tracheophyta</taxon>
        <taxon>Spermatophyta</taxon>
        <taxon>Magnoliopsida</taxon>
        <taxon>eudicotyledons</taxon>
        <taxon>Gunneridae</taxon>
        <taxon>Pentapetalae</taxon>
        <taxon>asterids</taxon>
        <taxon>campanulids</taxon>
        <taxon>Asterales</taxon>
        <taxon>Asteraceae</taxon>
        <taxon>Carduoideae</taxon>
        <taxon>Cardueae</taxon>
        <taxon>Centaureinae</taxon>
        <taxon>Centaurea</taxon>
    </lineage>
</organism>
<proteinExistence type="inferred from homology"/>
<evidence type="ECO:0000313" key="13">
    <source>
        <dbReference type="EMBL" id="KAJ9554098.1"/>
    </source>
</evidence>
<evidence type="ECO:0000256" key="8">
    <source>
        <dbReference type="ARBA" id="ARBA00023163"/>
    </source>
</evidence>
<keyword evidence="5" id="KW-0936">Ethylene signaling pathway</keyword>
<feature type="domain" description="TF-B3" evidence="11">
    <location>
        <begin position="820"/>
        <end position="923"/>
    </location>
</feature>
<dbReference type="SUPFAM" id="SSF54171">
    <property type="entry name" value="DNA-binding domain"/>
    <property type="match status" value="1"/>
</dbReference>
<dbReference type="FunFam" id="3.30.730.10:FF:000008">
    <property type="entry name" value="AP2 domain-containing protein RAP2.8"/>
    <property type="match status" value="1"/>
</dbReference>
<dbReference type="InterPro" id="IPR024752">
    <property type="entry name" value="Myb/SANT-like_dom"/>
</dbReference>
<feature type="domain" description="AP2/ERF" evidence="12">
    <location>
        <begin position="694"/>
        <end position="749"/>
    </location>
</feature>
<dbReference type="Pfam" id="PF02362">
    <property type="entry name" value="B3"/>
    <property type="match status" value="1"/>
</dbReference>
<dbReference type="CDD" id="cd00018">
    <property type="entry name" value="AP2"/>
    <property type="match status" value="1"/>
</dbReference>
<dbReference type="AlphaFoldDB" id="A0AA38T490"/>
<dbReference type="GO" id="GO:0009873">
    <property type="term" value="P:ethylene-activated signaling pathway"/>
    <property type="evidence" value="ECO:0007669"/>
    <property type="project" value="UniProtKB-KW"/>
</dbReference>
<dbReference type="Gene3D" id="2.40.330.10">
    <property type="entry name" value="DNA-binding pseudobarrel domain"/>
    <property type="match status" value="1"/>
</dbReference>
<evidence type="ECO:0000259" key="11">
    <source>
        <dbReference type="PROSITE" id="PS50863"/>
    </source>
</evidence>
<protein>
    <submittedName>
        <fullName evidence="13">Uncharacterized protein</fullName>
    </submittedName>
</protein>
<keyword evidence="6" id="KW-0805">Transcription regulation</keyword>
<evidence type="ECO:0000313" key="14">
    <source>
        <dbReference type="Proteomes" id="UP001172457"/>
    </source>
</evidence>
<dbReference type="Pfam" id="PF12776">
    <property type="entry name" value="Myb_DNA-bind_3"/>
    <property type="match status" value="1"/>
</dbReference>
<evidence type="ECO:0000256" key="2">
    <source>
        <dbReference type="ARBA" id="ARBA00004123"/>
    </source>
</evidence>
<dbReference type="InterPro" id="IPR027806">
    <property type="entry name" value="HARBI1_dom"/>
</dbReference>